<keyword evidence="4 6" id="KW-0472">Membrane</keyword>
<dbReference type="InterPro" id="IPR040153">
    <property type="entry name" value="Rcf2"/>
</dbReference>
<dbReference type="Pfam" id="PF04588">
    <property type="entry name" value="HIG_1_N"/>
    <property type="match status" value="1"/>
</dbReference>
<dbReference type="PANTHER" id="PTHR28018">
    <property type="entry name" value="RESPIRATORY SUPERCOMPLEX FACTOR 2, MITOCHONDRIAL"/>
    <property type="match status" value="1"/>
</dbReference>
<dbReference type="PANTHER" id="PTHR28018:SF3">
    <property type="entry name" value="RESPIRATORY SUPERCOMPLEX FACTOR 2, MITOCHONDRIAL"/>
    <property type="match status" value="1"/>
</dbReference>
<evidence type="ECO:0000256" key="4">
    <source>
        <dbReference type="ARBA" id="ARBA00023136"/>
    </source>
</evidence>
<keyword evidence="9" id="KW-1185">Reference proteome</keyword>
<feature type="transmembrane region" description="Helical" evidence="6">
    <location>
        <begin position="117"/>
        <end position="136"/>
    </location>
</feature>
<feature type="region of interest" description="Disordered" evidence="5">
    <location>
        <begin position="225"/>
        <end position="298"/>
    </location>
</feature>
<evidence type="ECO:0000256" key="2">
    <source>
        <dbReference type="ARBA" id="ARBA00022692"/>
    </source>
</evidence>
<dbReference type="STRING" id="28573.A0A0U1LJ93"/>
<dbReference type="OrthoDB" id="1915122at2759"/>
<comment type="subcellular location">
    <subcellularLocation>
        <location evidence="1">Mitochondrion</location>
    </subcellularLocation>
</comment>
<dbReference type="GO" id="GO:0005739">
    <property type="term" value="C:mitochondrion"/>
    <property type="evidence" value="ECO:0007669"/>
    <property type="project" value="UniProtKB-SubCell"/>
</dbReference>
<evidence type="ECO:0000256" key="5">
    <source>
        <dbReference type="SAM" id="MobiDB-lite"/>
    </source>
</evidence>
<dbReference type="OMA" id="GHENEHN"/>
<dbReference type="AlphaFoldDB" id="A0A0U1LJ93"/>
<feature type="compositionally biased region" description="Polar residues" evidence="5">
    <location>
        <begin position="258"/>
        <end position="268"/>
    </location>
</feature>
<feature type="compositionally biased region" description="Basic and acidic residues" evidence="5">
    <location>
        <begin position="225"/>
        <end position="236"/>
    </location>
</feature>
<evidence type="ECO:0000313" key="8">
    <source>
        <dbReference type="EMBL" id="CRG83058.1"/>
    </source>
</evidence>
<feature type="compositionally biased region" description="Basic and acidic residues" evidence="5">
    <location>
        <begin position="243"/>
        <end position="257"/>
    </location>
</feature>
<gene>
    <name evidence="8" type="ORF">PISL3812_00406</name>
</gene>
<organism evidence="8 9">
    <name type="scientific">Talaromyces islandicus</name>
    <name type="common">Penicillium islandicum</name>
    <dbReference type="NCBI Taxonomy" id="28573"/>
    <lineage>
        <taxon>Eukaryota</taxon>
        <taxon>Fungi</taxon>
        <taxon>Dikarya</taxon>
        <taxon>Ascomycota</taxon>
        <taxon>Pezizomycotina</taxon>
        <taxon>Eurotiomycetes</taxon>
        <taxon>Eurotiomycetidae</taxon>
        <taxon>Eurotiales</taxon>
        <taxon>Trichocomaceae</taxon>
        <taxon>Talaromyces</taxon>
        <taxon>Talaromyces sect. Islandici</taxon>
    </lineage>
</organism>
<evidence type="ECO:0000256" key="3">
    <source>
        <dbReference type="ARBA" id="ARBA00022989"/>
    </source>
</evidence>
<evidence type="ECO:0000259" key="7">
    <source>
        <dbReference type="PROSITE" id="PS51503"/>
    </source>
</evidence>
<keyword evidence="3 6" id="KW-1133">Transmembrane helix</keyword>
<feature type="transmembrane region" description="Helical" evidence="6">
    <location>
        <begin position="20"/>
        <end position="38"/>
    </location>
</feature>
<feature type="compositionally biased region" description="Basic and acidic residues" evidence="5">
    <location>
        <begin position="184"/>
        <end position="194"/>
    </location>
</feature>
<dbReference type="EMBL" id="CVMT01000001">
    <property type="protein sequence ID" value="CRG83058.1"/>
    <property type="molecule type" value="Genomic_DNA"/>
</dbReference>
<feature type="region of interest" description="Disordered" evidence="5">
    <location>
        <begin position="184"/>
        <end position="206"/>
    </location>
</feature>
<name>A0A0U1LJ93_TALIS</name>
<feature type="transmembrane region" description="Helical" evidence="6">
    <location>
        <begin position="50"/>
        <end position="69"/>
    </location>
</feature>
<feature type="domain" description="HIG1" evidence="7">
    <location>
        <begin position="89"/>
        <end position="180"/>
    </location>
</feature>
<evidence type="ECO:0000256" key="6">
    <source>
        <dbReference type="SAM" id="Phobius"/>
    </source>
</evidence>
<feature type="compositionally biased region" description="Basic and acidic residues" evidence="5">
    <location>
        <begin position="269"/>
        <end position="298"/>
    </location>
</feature>
<reference evidence="8 9" key="1">
    <citation type="submission" date="2015-04" db="EMBL/GenBank/DDBJ databases">
        <authorList>
            <person name="Syromyatnikov M.Y."/>
            <person name="Popov V.N."/>
        </authorList>
    </citation>
    <scope>NUCLEOTIDE SEQUENCE [LARGE SCALE GENOMIC DNA]</scope>
    <source>
        <strain evidence="8">WF-38-12</strain>
    </source>
</reference>
<protein>
    <recommendedName>
        <fullName evidence="7">HIG1 domain-containing protein</fullName>
    </recommendedName>
</protein>
<dbReference type="Proteomes" id="UP000054383">
    <property type="component" value="Unassembled WGS sequence"/>
</dbReference>
<evidence type="ECO:0000256" key="1">
    <source>
        <dbReference type="ARBA" id="ARBA00004173"/>
    </source>
</evidence>
<dbReference type="InterPro" id="IPR007667">
    <property type="entry name" value="Hypoxia_induced_domain"/>
</dbReference>
<accession>A0A0U1LJ93</accession>
<proteinExistence type="predicted"/>
<dbReference type="PROSITE" id="PS51503">
    <property type="entry name" value="HIG1"/>
    <property type="match status" value="1"/>
</dbReference>
<evidence type="ECO:0000313" key="9">
    <source>
        <dbReference type="Proteomes" id="UP000054383"/>
    </source>
</evidence>
<dbReference type="GO" id="GO:0033617">
    <property type="term" value="P:mitochondrial respiratory chain complex IV assembly"/>
    <property type="evidence" value="ECO:0007669"/>
    <property type="project" value="TreeGrafter"/>
</dbReference>
<keyword evidence="2 6" id="KW-0812">Transmembrane</keyword>
<sequence length="298" mass="33376">MKILTKEEEAAHYRSVVEGGTFGTVIGLVGGLAGVMAASRRFHTIRNLTLPMKAFLVTSSGTFVGIIAADHSSRQFEAEHNATRQYLENREERLRHEELAQMSFTNRLSDWARQEKYKIIGATWVASMIGSFVLVGRNPYLSGQQKIVQARVYAQGLTLAVMCASAAFEIQDQRKGQGLIETTKKGREATKEQPAHPGNSHRRDENTADLWRDMVAAEEEKLKQHHKPLFEHELKESGPTAAIREKQQQKNGAKEQVTKSSEPEAQSESLEKEDEKVGANEDKTEEKPEEEAKKSDSE</sequence>